<evidence type="ECO:0000313" key="16">
    <source>
        <dbReference type="EMBL" id="TNN18261.1"/>
    </source>
</evidence>
<dbReference type="GO" id="GO:0003684">
    <property type="term" value="F:damaged DNA binding"/>
    <property type="evidence" value="ECO:0007669"/>
    <property type="project" value="InterPro"/>
</dbReference>
<evidence type="ECO:0000256" key="10">
    <source>
        <dbReference type="ARBA" id="ARBA00023125"/>
    </source>
</evidence>
<dbReference type="Gene3D" id="3.40.1170.60">
    <property type="match status" value="1"/>
</dbReference>
<evidence type="ECO:0000256" key="3">
    <source>
        <dbReference type="ARBA" id="ARBA00020399"/>
    </source>
</evidence>
<organism evidence="16 17">
    <name type="scientific">Schistosoma japonicum</name>
    <name type="common">Blood fluke</name>
    <dbReference type="NCBI Taxonomy" id="6182"/>
    <lineage>
        <taxon>Eukaryota</taxon>
        <taxon>Metazoa</taxon>
        <taxon>Spiralia</taxon>
        <taxon>Lophotrochozoa</taxon>
        <taxon>Platyhelminthes</taxon>
        <taxon>Trematoda</taxon>
        <taxon>Digenea</taxon>
        <taxon>Strigeidida</taxon>
        <taxon>Schistosomatoidea</taxon>
        <taxon>Schistosomatidae</taxon>
        <taxon>Schistosoma</taxon>
    </lineage>
</organism>
<dbReference type="FunFam" id="3.40.50.10190:FF:000011">
    <property type="entry name" value="DNA repair protein REV1"/>
    <property type="match status" value="1"/>
</dbReference>
<dbReference type="InterPro" id="IPR017961">
    <property type="entry name" value="DNA_pol_Y-fam_little_finger"/>
</dbReference>
<name>A0A4Z2DP23_SCHJA</name>
<dbReference type="SUPFAM" id="SSF56672">
    <property type="entry name" value="DNA/RNA polymerases"/>
    <property type="match status" value="2"/>
</dbReference>
<dbReference type="STRING" id="6182.A0A4Z2DP23"/>
<dbReference type="Gene3D" id="3.30.1490.100">
    <property type="entry name" value="DNA polymerase, Y-family, little finger domain"/>
    <property type="match status" value="1"/>
</dbReference>
<keyword evidence="10" id="KW-0238">DNA-binding</keyword>
<dbReference type="Pfam" id="PF21999">
    <property type="entry name" value="IMS_HHH_1"/>
    <property type="match status" value="1"/>
</dbReference>
<dbReference type="PANTHER" id="PTHR45990">
    <property type="entry name" value="DNA REPAIR PROTEIN REV1"/>
    <property type="match status" value="1"/>
</dbReference>
<dbReference type="InterPro" id="IPR043502">
    <property type="entry name" value="DNA/RNA_pol_sf"/>
</dbReference>
<gene>
    <name evidence="16" type="ORF">EWB00_010312</name>
</gene>
<reference evidence="16 17" key="1">
    <citation type="submission" date="2019-03" db="EMBL/GenBank/DDBJ databases">
        <title>An improved genome assembly of the fluke Schistosoma japonicum.</title>
        <authorList>
            <person name="Hu W."/>
            <person name="Luo F."/>
            <person name="Yin M."/>
            <person name="Mo X."/>
            <person name="Sun C."/>
            <person name="Wu Q."/>
            <person name="Zhu B."/>
            <person name="Xiang M."/>
            <person name="Wang J."/>
            <person name="Wang Y."/>
            <person name="Zhang T."/>
            <person name="Xu B."/>
            <person name="Zheng H."/>
            <person name="Feng Z."/>
        </authorList>
    </citation>
    <scope>NUCLEOTIDE SEQUENCE [LARGE SCALE GENOMIC DNA]</scope>
    <source>
        <strain evidence="16">HuSjv2</strain>
        <tissue evidence="16">Worms</tissue>
    </source>
</reference>
<keyword evidence="12" id="KW-0539">Nucleus</keyword>
<dbReference type="Proteomes" id="UP000311919">
    <property type="component" value="Unassembled WGS sequence"/>
</dbReference>
<dbReference type="InterPro" id="IPR001357">
    <property type="entry name" value="BRCT_dom"/>
</dbReference>
<keyword evidence="7 13" id="KW-0479">Metal-binding</keyword>
<evidence type="ECO:0000256" key="2">
    <source>
        <dbReference type="ARBA" id="ARBA00010945"/>
    </source>
</evidence>
<evidence type="ECO:0000256" key="1">
    <source>
        <dbReference type="ARBA" id="ARBA00004123"/>
    </source>
</evidence>
<keyword evidence="17" id="KW-1185">Reference proteome</keyword>
<dbReference type="CDD" id="cd17719">
    <property type="entry name" value="BRCT_Rev1"/>
    <property type="match status" value="1"/>
</dbReference>
<proteinExistence type="inferred from homology"/>
<dbReference type="PIRSF" id="PIRSF036573">
    <property type="entry name" value="REV1"/>
    <property type="match status" value="1"/>
</dbReference>
<dbReference type="Pfam" id="PF11799">
    <property type="entry name" value="IMS_C"/>
    <property type="match status" value="1"/>
</dbReference>
<feature type="domain" description="BRCT" evidence="14">
    <location>
        <begin position="73"/>
        <end position="160"/>
    </location>
</feature>
<dbReference type="Gene3D" id="1.10.150.20">
    <property type="entry name" value="5' to 3' exonuclease, C-terminal subdomain"/>
    <property type="match status" value="1"/>
</dbReference>
<dbReference type="GO" id="GO:0070987">
    <property type="term" value="P:error-free translesion synthesis"/>
    <property type="evidence" value="ECO:0007669"/>
    <property type="project" value="TreeGrafter"/>
</dbReference>
<evidence type="ECO:0000256" key="9">
    <source>
        <dbReference type="ARBA" id="ARBA00022842"/>
    </source>
</evidence>
<dbReference type="PROSITE" id="PS50173">
    <property type="entry name" value="UMUC"/>
    <property type="match status" value="1"/>
</dbReference>
<sequence length="800" mass="90070">MSYDCYSVTISISCTLCGYYNWCFYQRNSQLILNEMSHHYVENKKDDGWSDQGGYMGAKKRKLEIQFNEQTKSGPSIFGGVSIYVNGYTDPPALALRDLITRHGGRYKAYYSRTEVTHVIASRLTYSKINKLSDEKLVTANWITESIEAGKLLPWQSYQLYPTHRSGSGQKTLEITPALPISDTGSDKMNTVSSLNVTNENRNSITNINTEIAPCCIYQSSSSSSRQPGIHQTRIDKCLSQLKTGSVDSSNTSVQESSLLKAAITLKTLLNNKPIDDTRTIIDPIKIHASTSPEKSKEQTSLKASLDQKLATFYSRSRLHHLSSWAKDLHDLVKQMRENPEHTCDLGMKWYSQILNDLSGTTNSYKIIELRARYINCKDTNSYPLPKPQKPRIVFHIDMDCFFVSVSLRSRPELKGKPVAITHAKSSRGPVDNVRSNHKHAQSMSEVASCSYAARQAGVKNGMLLGRAKQLCPDLVVLPYEFEAYKSVSQLLYNTVSRFTRDIQAVSCDELYADCTELLSTTNENEFKPKLIDGFWEVACQIINPLILGSYIRELVEDITGGCTASIGFGTSKLLARLATKKAKPNGQYWFLGRCGSVYPPSGRLTNVGSWRWYSSTENMEEDESNTECELSGDAYQWLCELPLIEIPSIGRSLADKIFQAFDAKTCGELMSKVSHNQLTKLLGKKTGNRVYMTCRGKDLDVLHFEKEYKSVSASMNYGIRLNSHSELEALVRSLCEELSSRMRNFRMNSTNIGCLGKTLTIRLYLRLPNAPTQSAKYMGKCYEVNFQYQISSKYAYIAE</sequence>
<feature type="binding site" evidence="13">
    <location>
        <position position="510"/>
    </location>
    <ligand>
        <name>Mg(2+)</name>
        <dbReference type="ChEBI" id="CHEBI:18420"/>
        <label>1</label>
    </ligand>
</feature>
<evidence type="ECO:0000259" key="15">
    <source>
        <dbReference type="PROSITE" id="PS50173"/>
    </source>
</evidence>
<comment type="similarity">
    <text evidence="2">Belongs to the DNA polymerase type-Y family.</text>
</comment>
<dbReference type="InterPro" id="IPR036420">
    <property type="entry name" value="BRCT_dom_sf"/>
</dbReference>
<dbReference type="GO" id="GO:0006281">
    <property type="term" value="P:DNA repair"/>
    <property type="evidence" value="ECO:0007669"/>
    <property type="project" value="UniProtKB-KW"/>
</dbReference>
<keyword evidence="4" id="KW-0237">DNA synthesis</keyword>
<keyword evidence="8" id="KW-0227">DNA damage</keyword>
<evidence type="ECO:0000256" key="8">
    <source>
        <dbReference type="ARBA" id="ARBA00022763"/>
    </source>
</evidence>
<evidence type="ECO:0000256" key="4">
    <source>
        <dbReference type="ARBA" id="ARBA00022634"/>
    </source>
</evidence>
<keyword evidence="6" id="KW-0548">Nucleotidyltransferase</keyword>
<dbReference type="InterPro" id="IPR053848">
    <property type="entry name" value="IMS_HHH_1"/>
</dbReference>
<dbReference type="SMART" id="SM00292">
    <property type="entry name" value="BRCT"/>
    <property type="match status" value="1"/>
</dbReference>
<accession>A0A4Z2DP23</accession>
<dbReference type="SUPFAM" id="SSF100879">
    <property type="entry name" value="Lesion bypass DNA polymerase (Y-family), little finger domain"/>
    <property type="match status" value="1"/>
</dbReference>
<dbReference type="Gene3D" id="3.30.70.270">
    <property type="match status" value="1"/>
</dbReference>
<dbReference type="OrthoDB" id="427711at2759"/>
<dbReference type="PANTHER" id="PTHR45990:SF1">
    <property type="entry name" value="DNA REPAIR PROTEIN REV1"/>
    <property type="match status" value="1"/>
</dbReference>
<protein>
    <recommendedName>
        <fullName evidence="3">DNA repair protein REV1</fullName>
    </recommendedName>
</protein>
<evidence type="ECO:0000256" key="13">
    <source>
        <dbReference type="PIRSR" id="PIRSR036573-2"/>
    </source>
</evidence>
<evidence type="ECO:0000256" key="12">
    <source>
        <dbReference type="ARBA" id="ARBA00023242"/>
    </source>
</evidence>
<evidence type="ECO:0000313" key="17">
    <source>
        <dbReference type="Proteomes" id="UP000311919"/>
    </source>
</evidence>
<dbReference type="AlphaFoldDB" id="A0A4Z2DP23"/>
<dbReference type="GO" id="GO:0003887">
    <property type="term" value="F:DNA-directed DNA polymerase activity"/>
    <property type="evidence" value="ECO:0007669"/>
    <property type="project" value="InterPro"/>
</dbReference>
<dbReference type="InterPro" id="IPR043128">
    <property type="entry name" value="Rev_trsase/Diguanyl_cyclase"/>
</dbReference>
<dbReference type="GO" id="GO:0017125">
    <property type="term" value="F:deoxycytidyl transferase activity"/>
    <property type="evidence" value="ECO:0007669"/>
    <property type="project" value="TreeGrafter"/>
</dbReference>
<evidence type="ECO:0000256" key="11">
    <source>
        <dbReference type="ARBA" id="ARBA00023204"/>
    </source>
</evidence>
<dbReference type="Gene3D" id="6.10.250.1490">
    <property type="match status" value="1"/>
</dbReference>
<dbReference type="GO" id="GO:0042276">
    <property type="term" value="P:error-prone translesion synthesis"/>
    <property type="evidence" value="ECO:0007669"/>
    <property type="project" value="InterPro"/>
</dbReference>
<dbReference type="Gene3D" id="3.40.50.10190">
    <property type="entry name" value="BRCT domain"/>
    <property type="match status" value="1"/>
</dbReference>
<dbReference type="Pfam" id="PF00817">
    <property type="entry name" value="IMS"/>
    <property type="match status" value="1"/>
</dbReference>
<comment type="cofactor">
    <cofactor evidence="13">
        <name>Mg(2+)</name>
        <dbReference type="ChEBI" id="CHEBI:18420"/>
    </cofactor>
    <text evidence="13">Binds 2 magnesium ions.</text>
</comment>
<evidence type="ECO:0000256" key="5">
    <source>
        <dbReference type="ARBA" id="ARBA00022679"/>
    </source>
</evidence>
<keyword evidence="5" id="KW-0808">Transferase</keyword>
<dbReference type="InterPro" id="IPR036775">
    <property type="entry name" value="DNA_pol_Y-fam_lit_finger_sf"/>
</dbReference>
<evidence type="ECO:0000259" key="14">
    <source>
        <dbReference type="PROSITE" id="PS50172"/>
    </source>
</evidence>
<keyword evidence="9 13" id="KW-0460">Magnesium</keyword>
<feature type="domain" description="UmuC" evidence="15">
    <location>
        <begin position="394"/>
        <end position="651"/>
    </location>
</feature>
<comment type="subcellular location">
    <subcellularLocation>
        <location evidence="1">Nucleus</location>
    </subcellularLocation>
</comment>
<feature type="binding site" evidence="13">
    <location>
        <position position="509"/>
    </location>
    <ligand>
        <name>Mg(2+)</name>
        <dbReference type="ChEBI" id="CHEBI:18420"/>
        <label>1</label>
    </ligand>
</feature>
<evidence type="ECO:0000256" key="6">
    <source>
        <dbReference type="ARBA" id="ARBA00022695"/>
    </source>
</evidence>
<dbReference type="Pfam" id="PF16589">
    <property type="entry name" value="BRCT_2"/>
    <property type="match status" value="1"/>
</dbReference>
<dbReference type="GO" id="GO:0046872">
    <property type="term" value="F:metal ion binding"/>
    <property type="evidence" value="ECO:0007669"/>
    <property type="project" value="UniProtKB-KW"/>
</dbReference>
<evidence type="ECO:0000256" key="7">
    <source>
        <dbReference type="ARBA" id="ARBA00022723"/>
    </source>
</evidence>
<dbReference type="EMBL" id="SKCS01000078">
    <property type="protein sequence ID" value="TNN18261.1"/>
    <property type="molecule type" value="Genomic_DNA"/>
</dbReference>
<feature type="binding site" evidence="13">
    <location>
        <position position="398"/>
    </location>
    <ligand>
        <name>Mg(2+)</name>
        <dbReference type="ChEBI" id="CHEBI:18420"/>
        <label>1</label>
    </ligand>
</feature>
<dbReference type="InterPro" id="IPR012112">
    <property type="entry name" value="REV1"/>
</dbReference>
<keyword evidence="11" id="KW-0234">DNA repair</keyword>
<dbReference type="PROSITE" id="PS50172">
    <property type="entry name" value="BRCT"/>
    <property type="match status" value="1"/>
</dbReference>
<dbReference type="GO" id="GO:0005634">
    <property type="term" value="C:nucleus"/>
    <property type="evidence" value="ECO:0007669"/>
    <property type="project" value="UniProtKB-SubCell"/>
</dbReference>
<dbReference type="InterPro" id="IPR001126">
    <property type="entry name" value="UmuC"/>
</dbReference>
<comment type="caution">
    <text evidence="16">The sequence shown here is derived from an EMBL/GenBank/DDBJ whole genome shotgun (WGS) entry which is preliminary data.</text>
</comment>
<dbReference type="SUPFAM" id="SSF52113">
    <property type="entry name" value="BRCT domain"/>
    <property type="match status" value="1"/>
</dbReference>